<feature type="compositionally biased region" description="Polar residues" evidence="1">
    <location>
        <begin position="474"/>
        <end position="489"/>
    </location>
</feature>
<evidence type="ECO:0000313" key="3">
    <source>
        <dbReference type="Proteomes" id="UP000193648"/>
    </source>
</evidence>
<feature type="region of interest" description="Disordered" evidence="1">
    <location>
        <begin position="712"/>
        <end position="733"/>
    </location>
</feature>
<feature type="region of interest" description="Disordered" evidence="1">
    <location>
        <begin position="274"/>
        <end position="329"/>
    </location>
</feature>
<dbReference type="AlphaFoldDB" id="A0A1Y2GPG3"/>
<feature type="compositionally biased region" description="Polar residues" evidence="1">
    <location>
        <begin position="82"/>
        <end position="91"/>
    </location>
</feature>
<feature type="region of interest" description="Disordered" evidence="1">
    <location>
        <begin position="1"/>
        <end position="227"/>
    </location>
</feature>
<gene>
    <name evidence="2" type="ORF">BCR41DRAFT_395861</name>
</gene>
<keyword evidence="3" id="KW-1185">Reference proteome</keyword>
<feature type="region of interest" description="Disordered" evidence="1">
    <location>
        <begin position="661"/>
        <end position="691"/>
    </location>
</feature>
<feature type="compositionally biased region" description="Basic residues" evidence="1">
    <location>
        <begin position="292"/>
        <end position="303"/>
    </location>
</feature>
<feature type="compositionally biased region" description="Pro residues" evidence="1">
    <location>
        <begin position="310"/>
        <end position="319"/>
    </location>
</feature>
<feature type="compositionally biased region" description="Polar residues" evidence="1">
    <location>
        <begin position="1"/>
        <end position="10"/>
    </location>
</feature>
<name>A0A1Y2GPG3_9FUNG</name>
<evidence type="ECO:0000256" key="1">
    <source>
        <dbReference type="SAM" id="MobiDB-lite"/>
    </source>
</evidence>
<feature type="compositionally biased region" description="Pro residues" evidence="1">
    <location>
        <begin position="190"/>
        <end position="200"/>
    </location>
</feature>
<evidence type="ECO:0000313" key="2">
    <source>
        <dbReference type="EMBL" id="ORZ17581.1"/>
    </source>
</evidence>
<comment type="caution">
    <text evidence="2">The sequence shown here is derived from an EMBL/GenBank/DDBJ whole genome shotgun (WGS) entry which is preliminary data.</text>
</comment>
<dbReference type="InParanoid" id="A0A1Y2GPG3"/>
<feature type="compositionally biased region" description="Low complexity" evidence="1">
    <location>
        <begin position="150"/>
        <end position="164"/>
    </location>
</feature>
<feature type="compositionally biased region" description="Low complexity" evidence="1">
    <location>
        <begin position="92"/>
        <end position="122"/>
    </location>
</feature>
<dbReference type="RefSeq" id="XP_021881968.1">
    <property type="nucleotide sequence ID" value="XM_022028760.1"/>
</dbReference>
<sequence length="880" mass="98390">MANNTLSVPSLETLHPEPKISRRAPNRSTPSEKPQTSILHRLRKSSSKQLKQQQQQRQPQDHQSSQVQHTHLLVRPPPLDLNKSTDTSPTMAQSSLPSAPCSPASSISFNSSSSSSPSSSSSDLHENLESHEHDHAHDNAHGSSRRSSKDSTSSQSSTVPRTSSHGNSLARLKQSFSLKVKGRRVGTDPEPSPASDPVPIPIVTSTSTSTTTTTIVRNSSKTGATEKAPLPITMKASNQASPTVDSFSRKKSTLKRWQNRGATKLKDWLHIQQHPYPNDQNQSQNQGQGQGQHHRHHLVRHPSRRETPSFAPPLTPPSSPSLRPVIGTDNNSKEIVDEQINIVAQEPEFLDTHLLSPNVEIPTATIEGMFALQTVSQDENHAHDLNNHVTNDNDDTVPVHRRTSSSDRPLFAYSSHYQSAQEYQRTHRRRRSDIGPSLSHKKVSASVAAAGPGRIPPRSSSLPRSFGPRRSSSHNLPTLNKTRASQSISTEHHKDNDIEHSIHDQDDYLDESDPYNQIYPQSTTILEDVLEDNVEEQELGSELRLKLQEQEPALCLEYPSETVALEQVIVEPITPPSDQRVVTVDDLLDQVDEHLKHNVAQQLHRMAHPPHRRRLHVRSLPRRQLWAKLELKRREKKNCKASKSQDMKSPRSLQIIKKIQINATSEKEEEEDANSDSDSLEMLSVGSSSSQSDVESTMFELFRAIDEAIDETSDTSFSLSSSDDDGEDQEEDQDYAHGHGHIESMMDPDDDNDNDYDYDYDYDYERMDRSFWSSSSCTLHDAVLPETEQAAKMTDLTTITTTTRDDDEPLLSRKKGEHHSLVVATTNNNNSSNSRGIVIGTLESMYPTTSTRWCRQSGPCTLAVIDFWSTEPHLKEPLGL</sequence>
<reference evidence="2 3" key="1">
    <citation type="submission" date="2016-07" db="EMBL/GenBank/DDBJ databases">
        <title>Pervasive Adenine N6-methylation of Active Genes in Fungi.</title>
        <authorList>
            <consortium name="DOE Joint Genome Institute"/>
            <person name="Mondo S.J."/>
            <person name="Dannebaum R.O."/>
            <person name="Kuo R.C."/>
            <person name="Labutti K."/>
            <person name="Haridas S."/>
            <person name="Kuo A."/>
            <person name="Salamov A."/>
            <person name="Ahrendt S.R."/>
            <person name="Lipzen A."/>
            <person name="Sullivan W."/>
            <person name="Andreopoulos W.B."/>
            <person name="Clum A."/>
            <person name="Lindquist E."/>
            <person name="Daum C."/>
            <person name="Ramamoorthy G.K."/>
            <person name="Gryganskyi A."/>
            <person name="Culley D."/>
            <person name="Magnuson J.K."/>
            <person name="James T.Y."/>
            <person name="O'Malley M.A."/>
            <person name="Stajich J.E."/>
            <person name="Spatafora J.W."/>
            <person name="Visel A."/>
            <person name="Grigoriev I.V."/>
        </authorList>
    </citation>
    <scope>NUCLEOTIDE SEQUENCE [LARGE SCALE GENOMIC DNA]</scope>
    <source>
        <strain evidence="2 3">NRRL 3116</strain>
    </source>
</reference>
<feature type="compositionally biased region" description="Polar residues" evidence="1">
    <location>
        <begin position="237"/>
        <end position="246"/>
    </location>
</feature>
<feature type="compositionally biased region" description="Low complexity" evidence="1">
    <location>
        <begin position="201"/>
        <end position="216"/>
    </location>
</feature>
<feature type="compositionally biased region" description="Low complexity" evidence="1">
    <location>
        <begin position="444"/>
        <end position="470"/>
    </location>
</feature>
<dbReference type="Proteomes" id="UP000193648">
    <property type="component" value="Unassembled WGS sequence"/>
</dbReference>
<accession>A0A1Y2GPG3</accession>
<feature type="compositionally biased region" description="Acidic residues" evidence="1">
    <location>
        <begin position="722"/>
        <end position="733"/>
    </location>
</feature>
<dbReference type="OrthoDB" id="2450079at2759"/>
<feature type="compositionally biased region" description="Basic and acidic residues" evidence="1">
    <location>
        <begin position="490"/>
        <end position="500"/>
    </location>
</feature>
<feature type="compositionally biased region" description="Acidic residues" evidence="1">
    <location>
        <begin position="667"/>
        <end position="679"/>
    </location>
</feature>
<feature type="compositionally biased region" description="Basic and acidic residues" evidence="1">
    <location>
        <begin position="123"/>
        <end position="140"/>
    </location>
</feature>
<dbReference type="EMBL" id="MCFF01000016">
    <property type="protein sequence ID" value="ORZ17581.1"/>
    <property type="molecule type" value="Genomic_DNA"/>
</dbReference>
<dbReference type="GeneID" id="33570603"/>
<proteinExistence type="predicted"/>
<feature type="compositionally biased region" description="Low complexity" evidence="1">
    <location>
        <begin position="47"/>
        <end position="69"/>
    </location>
</feature>
<feature type="compositionally biased region" description="Polar residues" evidence="1">
    <location>
        <begin position="26"/>
        <end position="38"/>
    </location>
</feature>
<organism evidence="2 3">
    <name type="scientific">Lobosporangium transversale</name>
    <dbReference type="NCBI Taxonomy" id="64571"/>
    <lineage>
        <taxon>Eukaryota</taxon>
        <taxon>Fungi</taxon>
        <taxon>Fungi incertae sedis</taxon>
        <taxon>Mucoromycota</taxon>
        <taxon>Mortierellomycotina</taxon>
        <taxon>Mortierellomycetes</taxon>
        <taxon>Mortierellales</taxon>
        <taxon>Mortierellaceae</taxon>
        <taxon>Lobosporangium</taxon>
    </lineage>
</organism>
<protein>
    <submittedName>
        <fullName evidence="2">Uncharacterized protein</fullName>
    </submittedName>
</protein>
<feature type="region of interest" description="Disordered" evidence="1">
    <location>
        <begin position="237"/>
        <end position="256"/>
    </location>
</feature>
<feature type="compositionally biased region" description="Low complexity" evidence="1">
    <location>
        <begin position="680"/>
        <end position="691"/>
    </location>
</feature>
<feature type="compositionally biased region" description="Low complexity" evidence="1">
    <location>
        <begin position="278"/>
        <end position="287"/>
    </location>
</feature>
<feature type="region of interest" description="Disordered" evidence="1">
    <location>
        <begin position="383"/>
        <end position="500"/>
    </location>
</feature>